<sequence>MKLGIILPGGVDRGGEERVIPVFLALIERLARAHDVHVFVFHQEARAARWTLRGAQIHNIGDGRTTARAVLAIRREHRVAPFDALQALFSGSCSLVAALAAVLIRVPYAVHIAGGELVALDDIDYGGRRRWRSRLREAVVLRAAASVTAASAPIMDALRDLGIPADRVPLGVDLDRWAPLAPRGRTRATLRLIHVASLNRVKDQSTLLMALALVAKQGIAFDVDIVGVDTLDGRIEGISRELGIDDRVRFLGFRTQAALRPFLAAADLLVMSSRHEAGPLVLLEAAVVGVPAVGTAVGHFAEWAPEATLAVPVGDAAALANGIIALANDEARRLRIATEAQRRALAEDADATARAFMAQYEAMTGAGRRLGQLA</sequence>
<protein>
    <submittedName>
        <fullName evidence="5">Glycosyltransferase family 4 protein</fullName>
    </submittedName>
</protein>
<evidence type="ECO:0000259" key="3">
    <source>
        <dbReference type="Pfam" id="PF00534"/>
    </source>
</evidence>
<gene>
    <name evidence="5" type="ORF">FIV34_03490</name>
</gene>
<dbReference type="Pfam" id="PF13579">
    <property type="entry name" value="Glyco_trans_4_4"/>
    <property type="match status" value="1"/>
</dbReference>
<dbReference type="OrthoDB" id="5941917at2"/>
<organism evidence="5 6">
    <name type="scientific">Luteibacter pinisoli</name>
    <dbReference type="NCBI Taxonomy" id="2589080"/>
    <lineage>
        <taxon>Bacteria</taxon>
        <taxon>Pseudomonadati</taxon>
        <taxon>Pseudomonadota</taxon>
        <taxon>Gammaproteobacteria</taxon>
        <taxon>Lysobacterales</taxon>
        <taxon>Rhodanobacteraceae</taxon>
        <taxon>Luteibacter</taxon>
    </lineage>
</organism>
<dbReference type="Pfam" id="PF00534">
    <property type="entry name" value="Glycos_transf_1"/>
    <property type="match status" value="1"/>
</dbReference>
<dbReference type="PANTHER" id="PTHR12526:SF510">
    <property type="entry name" value="D-INOSITOL 3-PHOSPHATE GLYCOSYLTRANSFERASE"/>
    <property type="match status" value="1"/>
</dbReference>
<evidence type="ECO:0000256" key="2">
    <source>
        <dbReference type="ARBA" id="ARBA00022679"/>
    </source>
</evidence>
<keyword evidence="2 5" id="KW-0808">Transferase</keyword>
<dbReference type="InterPro" id="IPR001296">
    <property type="entry name" value="Glyco_trans_1"/>
</dbReference>
<dbReference type="EMBL" id="CP041046">
    <property type="protein sequence ID" value="QDE38329.1"/>
    <property type="molecule type" value="Genomic_DNA"/>
</dbReference>
<keyword evidence="6" id="KW-1185">Reference proteome</keyword>
<reference evidence="5 6" key="1">
    <citation type="submission" date="2019-06" db="EMBL/GenBank/DDBJ databases">
        <title>A complete genome sequence for Luteibacter pinisoli MAH-14.</title>
        <authorList>
            <person name="Baltrus D.A."/>
        </authorList>
    </citation>
    <scope>NUCLEOTIDE SEQUENCE [LARGE SCALE GENOMIC DNA]</scope>
    <source>
        <strain evidence="5 6">MAH-14</strain>
    </source>
</reference>
<feature type="domain" description="Glycosyltransferase subfamily 4-like N-terminal" evidence="4">
    <location>
        <begin position="22"/>
        <end position="168"/>
    </location>
</feature>
<evidence type="ECO:0000259" key="4">
    <source>
        <dbReference type="Pfam" id="PF13579"/>
    </source>
</evidence>
<feature type="domain" description="Glycosyl transferase family 1" evidence="3">
    <location>
        <begin position="192"/>
        <end position="342"/>
    </location>
</feature>
<evidence type="ECO:0000313" key="5">
    <source>
        <dbReference type="EMBL" id="QDE38329.1"/>
    </source>
</evidence>
<dbReference type="Proteomes" id="UP000316093">
    <property type="component" value="Chromosome"/>
</dbReference>
<keyword evidence="1" id="KW-0328">Glycosyltransferase</keyword>
<dbReference type="CDD" id="cd03801">
    <property type="entry name" value="GT4_PimA-like"/>
    <property type="match status" value="1"/>
</dbReference>
<dbReference type="GO" id="GO:0016757">
    <property type="term" value="F:glycosyltransferase activity"/>
    <property type="evidence" value="ECO:0007669"/>
    <property type="project" value="UniProtKB-KW"/>
</dbReference>
<dbReference type="SUPFAM" id="SSF53756">
    <property type="entry name" value="UDP-Glycosyltransferase/glycogen phosphorylase"/>
    <property type="match status" value="1"/>
</dbReference>
<name>A0A4Y5Z131_9GAMM</name>
<evidence type="ECO:0000313" key="6">
    <source>
        <dbReference type="Proteomes" id="UP000316093"/>
    </source>
</evidence>
<accession>A0A4Y5Z131</accession>
<dbReference type="InterPro" id="IPR028098">
    <property type="entry name" value="Glyco_trans_4-like_N"/>
</dbReference>
<dbReference type="RefSeq" id="WP_139979721.1">
    <property type="nucleotide sequence ID" value="NZ_CP041046.1"/>
</dbReference>
<dbReference type="KEGG" id="lpy:FIV34_03490"/>
<dbReference type="PANTHER" id="PTHR12526">
    <property type="entry name" value="GLYCOSYLTRANSFERASE"/>
    <property type="match status" value="1"/>
</dbReference>
<dbReference type="Gene3D" id="3.40.50.2000">
    <property type="entry name" value="Glycogen Phosphorylase B"/>
    <property type="match status" value="2"/>
</dbReference>
<dbReference type="GO" id="GO:1901135">
    <property type="term" value="P:carbohydrate derivative metabolic process"/>
    <property type="evidence" value="ECO:0007669"/>
    <property type="project" value="UniProtKB-ARBA"/>
</dbReference>
<proteinExistence type="predicted"/>
<evidence type="ECO:0000256" key="1">
    <source>
        <dbReference type="ARBA" id="ARBA00022676"/>
    </source>
</evidence>
<dbReference type="AlphaFoldDB" id="A0A4Y5Z131"/>